<evidence type="ECO:0000313" key="3">
    <source>
        <dbReference type="Proteomes" id="UP001139887"/>
    </source>
</evidence>
<sequence>QPESKALVSAGDSDNIYATIEADPMEEIQSAGHKLLPGSRVSTRRKRNIDDFWSSSIHGNQPHSSSAKTAPTAMPGPVVIDSTLANDSKVCSESIGQDKNKQEQATSSDAHVSDEVYDKHSVNKALIESVSLVKHKSRSKLHQIDILDTTPNFKRFKKTVHPYQLV</sequence>
<dbReference type="OrthoDB" id="552194at2759"/>
<feature type="non-terminal residue" evidence="2">
    <location>
        <position position="1"/>
    </location>
</feature>
<evidence type="ECO:0000313" key="2">
    <source>
        <dbReference type="EMBL" id="KAJ2848099.1"/>
    </source>
</evidence>
<protein>
    <submittedName>
        <fullName evidence="2">Uncharacterized protein</fullName>
    </submittedName>
</protein>
<dbReference type="AlphaFoldDB" id="A0A9W8I530"/>
<reference evidence="2" key="1">
    <citation type="submission" date="2022-07" db="EMBL/GenBank/DDBJ databases">
        <title>Phylogenomic reconstructions and comparative analyses of Kickxellomycotina fungi.</title>
        <authorList>
            <person name="Reynolds N.K."/>
            <person name="Stajich J.E."/>
            <person name="Barry K."/>
            <person name="Grigoriev I.V."/>
            <person name="Crous P."/>
            <person name="Smith M.E."/>
        </authorList>
    </citation>
    <scope>NUCLEOTIDE SEQUENCE</scope>
    <source>
        <strain evidence="2">NRRL 1566</strain>
    </source>
</reference>
<dbReference type="Proteomes" id="UP001139887">
    <property type="component" value="Unassembled WGS sequence"/>
</dbReference>
<feature type="compositionally biased region" description="Polar residues" evidence="1">
    <location>
        <begin position="83"/>
        <end position="95"/>
    </location>
</feature>
<feature type="compositionally biased region" description="Polar residues" evidence="1">
    <location>
        <begin position="53"/>
        <end position="69"/>
    </location>
</feature>
<name>A0A9W8I530_9FUNG</name>
<evidence type="ECO:0000256" key="1">
    <source>
        <dbReference type="SAM" id="MobiDB-lite"/>
    </source>
</evidence>
<feature type="region of interest" description="Disordered" evidence="1">
    <location>
        <begin position="52"/>
        <end position="112"/>
    </location>
</feature>
<keyword evidence="3" id="KW-1185">Reference proteome</keyword>
<organism evidence="2 3">
    <name type="scientific">Coemansia brasiliensis</name>
    <dbReference type="NCBI Taxonomy" id="2650707"/>
    <lineage>
        <taxon>Eukaryota</taxon>
        <taxon>Fungi</taxon>
        <taxon>Fungi incertae sedis</taxon>
        <taxon>Zoopagomycota</taxon>
        <taxon>Kickxellomycotina</taxon>
        <taxon>Kickxellomycetes</taxon>
        <taxon>Kickxellales</taxon>
        <taxon>Kickxellaceae</taxon>
        <taxon>Coemansia</taxon>
    </lineage>
</organism>
<proteinExistence type="predicted"/>
<gene>
    <name evidence="2" type="ORF">IWW36_003500</name>
</gene>
<comment type="caution">
    <text evidence="2">The sequence shown here is derived from an EMBL/GenBank/DDBJ whole genome shotgun (WGS) entry which is preliminary data.</text>
</comment>
<accession>A0A9W8I530</accession>
<dbReference type="EMBL" id="JANBUW010000213">
    <property type="protein sequence ID" value="KAJ2848099.1"/>
    <property type="molecule type" value="Genomic_DNA"/>
</dbReference>